<comment type="caution">
    <text evidence="2">The sequence shown here is derived from an EMBL/GenBank/DDBJ whole genome shotgun (WGS) entry which is preliminary data.</text>
</comment>
<proteinExistence type="predicted"/>
<gene>
    <name evidence="2" type="ORF">WJX81_005810</name>
</gene>
<organism evidence="2 3">
    <name type="scientific">Elliptochloris bilobata</name>
    <dbReference type="NCBI Taxonomy" id="381761"/>
    <lineage>
        <taxon>Eukaryota</taxon>
        <taxon>Viridiplantae</taxon>
        <taxon>Chlorophyta</taxon>
        <taxon>core chlorophytes</taxon>
        <taxon>Trebouxiophyceae</taxon>
        <taxon>Trebouxiophyceae incertae sedis</taxon>
        <taxon>Elliptochloris clade</taxon>
        <taxon>Elliptochloris</taxon>
    </lineage>
</organism>
<keyword evidence="3" id="KW-1185">Reference proteome</keyword>
<dbReference type="Proteomes" id="UP001445335">
    <property type="component" value="Unassembled WGS sequence"/>
</dbReference>
<dbReference type="EMBL" id="JALJOU010000058">
    <property type="protein sequence ID" value="KAK9827390.1"/>
    <property type="molecule type" value="Genomic_DNA"/>
</dbReference>
<dbReference type="AlphaFoldDB" id="A0AAW1R1I2"/>
<protein>
    <submittedName>
        <fullName evidence="2">Uncharacterized protein</fullName>
    </submittedName>
</protein>
<feature type="compositionally biased region" description="Polar residues" evidence="1">
    <location>
        <begin position="109"/>
        <end position="120"/>
    </location>
</feature>
<reference evidence="2 3" key="1">
    <citation type="journal article" date="2024" name="Nat. Commun.">
        <title>Phylogenomics reveals the evolutionary origins of lichenization in chlorophyte algae.</title>
        <authorList>
            <person name="Puginier C."/>
            <person name="Libourel C."/>
            <person name="Otte J."/>
            <person name="Skaloud P."/>
            <person name="Haon M."/>
            <person name="Grisel S."/>
            <person name="Petersen M."/>
            <person name="Berrin J.G."/>
            <person name="Delaux P.M."/>
            <person name="Dal Grande F."/>
            <person name="Keller J."/>
        </authorList>
    </citation>
    <scope>NUCLEOTIDE SEQUENCE [LARGE SCALE GENOMIC DNA]</scope>
    <source>
        <strain evidence="2 3">SAG 245.80</strain>
    </source>
</reference>
<accession>A0AAW1R1I2</accession>
<evidence type="ECO:0000313" key="2">
    <source>
        <dbReference type="EMBL" id="KAK9827390.1"/>
    </source>
</evidence>
<feature type="region of interest" description="Disordered" evidence="1">
    <location>
        <begin position="59"/>
        <end position="144"/>
    </location>
</feature>
<evidence type="ECO:0000313" key="3">
    <source>
        <dbReference type="Proteomes" id="UP001445335"/>
    </source>
</evidence>
<evidence type="ECO:0000256" key="1">
    <source>
        <dbReference type="SAM" id="MobiDB-lite"/>
    </source>
</evidence>
<name>A0AAW1R1I2_9CHLO</name>
<feature type="compositionally biased region" description="Basic and acidic residues" evidence="1">
    <location>
        <begin position="77"/>
        <end position="93"/>
    </location>
</feature>
<sequence>MDQLLCEARAVRQKRTYKLGEALAVVGTEAEAIAKATLLNAQKALVHIAFSQRATNKVRGAADAGLKSRQVRRVPKGGHDARGGQHNEPRKDEGEDEGGGCEGCWAAQSARSPMTTSARSTLKDSPAGSPCWRPSWSACARKWA</sequence>